<dbReference type="EMBL" id="JAEMOS010000002">
    <property type="protein sequence ID" value="MBJ7265452.1"/>
    <property type="molecule type" value="Genomic_DNA"/>
</dbReference>
<dbReference type="EMBL" id="JAEMOP010000009">
    <property type="protein sequence ID" value="MBJ7316874.1"/>
    <property type="molecule type" value="Genomic_DNA"/>
</dbReference>
<sequence length="89" mass="10140">MQIQDFKVGSTYRITRKDWKTPHGDIITGKESINTILEPASKSNTSLDGEEPTEMVLKEWQAFLRVKCIGNGKIHLLHPRTISFAEKLD</sequence>
<evidence type="ECO:0000313" key="1">
    <source>
        <dbReference type="EMBL" id="MBJ7265452.1"/>
    </source>
</evidence>
<dbReference type="RefSeq" id="WP_199493234.1">
    <property type="nucleotide sequence ID" value="NZ_JAEMOP010000009.1"/>
</dbReference>
<proteinExistence type="predicted"/>
<evidence type="ECO:0000313" key="3">
    <source>
        <dbReference type="Proteomes" id="UP000621390"/>
    </source>
</evidence>
<evidence type="ECO:0000313" key="4">
    <source>
        <dbReference type="Proteomes" id="UP000655994"/>
    </source>
</evidence>
<keyword evidence="4" id="KW-1185">Reference proteome</keyword>
<name>A0A8I1GBW2_9GAMM</name>
<accession>A0A8I1GBW2</accession>
<dbReference type="Proteomes" id="UP000655994">
    <property type="component" value="Unassembled WGS sequence"/>
</dbReference>
<reference evidence="2 4" key="1">
    <citation type="submission" date="2020-09" db="EMBL/GenBank/DDBJ databases">
        <title>Draft Genomes of Bacterial Isolates from North Pond Shallow Sediments.</title>
        <authorList>
            <person name="Kiel Reese B."/>
            <person name="Mullis M."/>
            <person name="Weisend R.E."/>
        </authorList>
    </citation>
    <scope>NUCLEOTIDE SEQUENCE</scope>
    <source>
        <strain evidence="2">KJE-2</strain>
        <strain evidence="1 4">KJE-3</strain>
    </source>
</reference>
<gene>
    <name evidence="1" type="ORF">JHC10_00705</name>
    <name evidence="2" type="ORF">JHC11_12835</name>
</gene>
<comment type="caution">
    <text evidence="2">The sequence shown here is derived from an EMBL/GenBank/DDBJ whole genome shotgun (WGS) entry which is preliminary data.</text>
</comment>
<dbReference type="Proteomes" id="UP000621390">
    <property type="component" value="Unassembled WGS sequence"/>
</dbReference>
<dbReference type="AlphaFoldDB" id="A0A8I1GBW2"/>
<organism evidence="2 3">
    <name type="scientific">Idiomarina abyssalis</name>
    <dbReference type="NCBI Taxonomy" id="86102"/>
    <lineage>
        <taxon>Bacteria</taxon>
        <taxon>Pseudomonadati</taxon>
        <taxon>Pseudomonadota</taxon>
        <taxon>Gammaproteobacteria</taxon>
        <taxon>Alteromonadales</taxon>
        <taxon>Idiomarinaceae</taxon>
        <taxon>Idiomarina</taxon>
    </lineage>
</organism>
<protein>
    <submittedName>
        <fullName evidence="2">Uncharacterized protein</fullName>
    </submittedName>
</protein>
<evidence type="ECO:0000313" key="2">
    <source>
        <dbReference type="EMBL" id="MBJ7316874.1"/>
    </source>
</evidence>